<dbReference type="EMBL" id="CM023470">
    <property type="protein sequence ID" value="KAH7980349.1"/>
    <property type="molecule type" value="Genomic_DNA"/>
</dbReference>
<evidence type="ECO:0000313" key="1">
    <source>
        <dbReference type="EMBL" id="KAH7980349.1"/>
    </source>
</evidence>
<sequence length="159" mass="18426">MGKRKWTRHTITLSNHHGEKEARLKSYGDMMDKKLIDAEDLGNKDNVPEALAVIKEVERLKRRRNRFERTLDRISNKAVKERNQNICEECQLRIGLDDNEQRIANQSSTRLHNDILDMRRKNAELAASLRKSQVPGDWSRLEVAPQQSKQSTSHLDQGA</sequence>
<accession>A0ACB8E193</accession>
<protein>
    <submittedName>
        <fullName evidence="1">Uncharacterized protein</fullName>
    </submittedName>
</protein>
<reference evidence="1" key="1">
    <citation type="submission" date="2020-05" db="EMBL/GenBank/DDBJ databases">
        <title>Large-scale comparative analyses of tick genomes elucidate their genetic diversity and vector capacities.</title>
        <authorList>
            <person name="Jia N."/>
            <person name="Wang J."/>
            <person name="Shi W."/>
            <person name="Du L."/>
            <person name="Sun Y."/>
            <person name="Zhan W."/>
            <person name="Jiang J."/>
            <person name="Wang Q."/>
            <person name="Zhang B."/>
            <person name="Ji P."/>
            <person name="Sakyi L.B."/>
            <person name="Cui X."/>
            <person name="Yuan T."/>
            <person name="Jiang B."/>
            <person name="Yang W."/>
            <person name="Lam T.T.-Y."/>
            <person name="Chang Q."/>
            <person name="Ding S."/>
            <person name="Wang X."/>
            <person name="Zhu J."/>
            <person name="Ruan X."/>
            <person name="Zhao L."/>
            <person name="Wei J."/>
            <person name="Que T."/>
            <person name="Du C."/>
            <person name="Cheng J."/>
            <person name="Dai P."/>
            <person name="Han X."/>
            <person name="Huang E."/>
            <person name="Gao Y."/>
            <person name="Liu J."/>
            <person name="Shao H."/>
            <person name="Ye R."/>
            <person name="Li L."/>
            <person name="Wei W."/>
            <person name="Wang X."/>
            <person name="Wang C."/>
            <person name="Yang T."/>
            <person name="Huo Q."/>
            <person name="Li W."/>
            <person name="Guo W."/>
            <person name="Chen H."/>
            <person name="Zhou L."/>
            <person name="Ni X."/>
            <person name="Tian J."/>
            <person name="Zhou Y."/>
            <person name="Sheng Y."/>
            <person name="Liu T."/>
            <person name="Pan Y."/>
            <person name="Xia L."/>
            <person name="Li J."/>
            <person name="Zhao F."/>
            <person name="Cao W."/>
        </authorList>
    </citation>
    <scope>NUCLEOTIDE SEQUENCE</scope>
    <source>
        <strain evidence="1">Dsil-2018</strain>
    </source>
</reference>
<proteinExistence type="predicted"/>
<organism evidence="1 2">
    <name type="scientific">Dermacentor silvarum</name>
    <name type="common">Tick</name>
    <dbReference type="NCBI Taxonomy" id="543639"/>
    <lineage>
        <taxon>Eukaryota</taxon>
        <taxon>Metazoa</taxon>
        <taxon>Ecdysozoa</taxon>
        <taxon>Arthropoda</taxon>
        <taxon>Chelicerata</taxon>
        <taxon>Arachnida</taxon>
        <taxon>Acari</taxon>
        <taxon>Parasitiformes</taxon>
        <taxon>Ixodida</taxon>
        <taxon>Ixodoidea</taxon>
        <taxon>Ixodidae</taxon>
        <taxon>Rhipicephalinae</taxon>
        <taxon>Dermacentor</taxon>
    </lineage>
</organism>
<name>A0ACB8E193_DERSI</name>
<gene>
    <name evidence="1" type="ORF">HPB49_015193</name>
</gene>
<comment type="caution">
    <text evidence="1">The sequence shown here is derived from an EMBL/GenBank/DDBJ whole genome shotgun (WGS) entry which is preliminary data.</text>
</comment>
<keyword evidence="2" id="KW-1185">Reference proteome</keyword>
<dbReference type="Proteomes" id="UP000821865">
    <property type="component" value="Chromosome 1"/>
</dbReference>
<evidence type="ECO:0000313" key="2">
    <source>
        <dbReference type="Proteomes" id="UP000821865"/>
    </source>
</evidence>